<protein>
    <submittedName>
        <fullName evidence="1">Uncharacterized protein</fullName>
    </submittedName>
</protein>
<gene>
    <name evidence="1" type="ORF">AVEN_201884_1</name>
</gene>
<name>A0A4Y2G2V0_ARAVE</name>
<proteinExistence type="predicted"/>
<sequence length="132" mass="14954">MKKVLLSTQRMFTLSICRAYRTTSSDSLLVLTGLETVDLVIAREVAFTNVISFGVSTHCFGRSWKLLYEIPPRSLLHPANKSISISLEENWSTEKTEFKIFSNGSKLIRELCLCFLCLPPWIYSSQMLGQIG</sequence>
<dbReference type="EMBL" id="BGPR01001199">
    <property type="protein sequence ID" value="GBM47933.1"/>
    <property type="molecule type" value="Genomic_DNA"/>
</dbReference>
<dbReference type="AlphaFoldDB" id="A0A4Y2G2V0"/>
<organism evidence="1 2">
    <name type="scientific">Araneus ventricosus</name>
    <name type="common">Orbweaver spider</name>
    <name type="synonym">Epeira ventricosa</name>
    <dbReference type="NCBI Taxonomy" id="182803"/>
    <lineage>
        <taxon>Eukaryota</taxon>
        <taxon>Metazoa</taxon>
        <taxon>Ecdysozoa</taxon>
        <taxon>Arthropoda</taxon>
        <taxon>Chelicerata</taxon>
        <taxon>Arachnida</taxon>
        <taxon>Araneae</taxon>
        <taxon>Araneomorphae</taxon>
        <taxon>Entelegynae</taxon>
        <taxon>Araneoidea</taxon>
        <taxon>Araneidae</taxon>
        <taxon>Araneus</taxon>
    </lineage>
</organism>
<dbReference type="Proteomes" id="UP000499080">
    <property type="component" value="Unassembled WGS sequence"/>
</dbReference>
<accession>A0A4Y2G2V0</accession>
<evidence type="ECO:0000313" key="1">
    <source>
        <dbReference type="EMBL" id="GBM47933.1"/>
    </source>
</evidence>
<keyword evidence="2" id="KW-1185">Reference proteome</keyword>
<evidence type="ECO:0000313" key="2">
    <source>
        <dbReference type="Proteomes" id="UP000499080"/>
    </source>
</evidence>
<reference evidence="1 2" key="1">
    <citation type="journal article" date="2019" name="Sci. Rep.">
        <title>Orb-weaving spider Araneus ventricosus genome elucidates the spidroin gene catalogue.</title>
        <authorList>
            <person name="Kono N."/>
            <person name="Nakamura H."/>
            <person name="Ohtoshi R."/>
            <person name="Moran D.A.P."/>
            <person name="Shinohara A."/>
            <person name="Yoshida Y."/>
            <person name="Fujiwara M."/>
            <person name="Mori M."/>
            <person name="Tomita M."/>
            <person name="Arakawa K."/>
        </authorList>
    </citation>
    <scope>NUCLEOTIDE SEQUENCE [LARGE SCALE GENOMIC DNA]</scope>
</reference>
<comment type="caution">
    <text evidence="1">The sequence shown here is derived from an EMBL/GenBank/DDBJ whole genome shotgun (WGS) entry which is preliminary data.</text>
</comment>
<dbReference type="OrthoDB" id="411823at2759"/>